<dbReference type="Proteomes" id="UP000183047">
    <property type="component" value="Unassembled WGS sequence"/>
</dbReference>
<reference evidence="2" key="1">
    <citation type="submission" date="2016-10" db="EMBL/GenBank/DDBJ databases">
        <authorList>
            <person name="Varghese N."/>
            <person name="Submissions S."/>
        </authorList>
    </citation>
    <scope>NUCLEOTIDE SEQUENCE [LARGE SCALE GENOMIC DNA]</scope>
    <source>
        <strain evidence="2">XBD2006</strain>
    </source>
</reference>
<protein>
    <submittedName>
        <fullName evidence="1">Uncharacterized protein</fullName>
    </submittedName>
</protein>
<gene>
    <name evidence="1" type="ORF">SAMN02910451_02892</name>
</gene>
<evidence type="ECO:0000313" key="2">
    <source>
        <dbReference type="Proteomes" id="UP000183047"/>
    </source>
</evidence>
<name>A0A1G5GJH9_9FIRM</name>
<keyword evidence="2" id="KW-1185">Reference proteome</keyword>
<proteinExistence type="predicted"/>
<dbReference type="AlphaFoldDB" id="A0A1G5GJH9"/>
<sequence>MYYPVMVIVRKADFYNKYKARISELNELGNRAFICFRRYAPYDHDLFSF</sequence>
<organism evidence="1 2">
    <name type="scientific">Butyrivibrio hungatei</name>
    <dbReference type="NCBI Taxonomy" id="185008"/>
    <lineage>
        <taxon>Bacteria</taxon>
        <taxon>Bacillati</taxon>
        <taxon>Bacillota</taxon>
        <taxon>Clostridia</taxon>
        <taxon>Lachnospirales</taxon>
        <taxon>Lachnospiraceae</taxon>
        <taxon>Butyrivibrio</taxon>
    </lineage>
</organism>
<evidence type="ECO:0000313" key="1">
    <source>
        <dbReference type="EMBL" id="SCY51380.1"/>
    </source>
</evidence>
<accession>A0A1G5GJH9</accession>
<dbReference type="EMBL" id="FMUR01000021">
    <property type="protein sequence ID" value="SCY51380.1"/>
    <property type="molecule type" value="Genomic_DNA"/>
</dbReference>